<comment type="caution">
    <text evidence="4">The sequence shown here is derived from an EMBL/GenBank/DDBJ whole genome shotgun (WGS) entry which is preliminary data.</text>
</comment>
<feature type="domain" description="DUF8054" evidence="1">
    <location>
        <begin position="4"/>
        <end position="93"/>
    </location>
</feature>
<dbReference type="EMBL" id="JAMQON010000001">
    <property type="protein sequence ID" value="MDS0258931.1"/>
    <property type="molecule type" value="Genomic_DNA"/>
</dbReference>
<dbReference type="RefSeq" id="WP_310918511.1">
    <property type="nucleotide sequence ID" value="NZ_JAMQON010000001.1"/>
</dbReference>
<dbReference type="InterPro" id="IPR058775">
    <property type="entry name" value="DUF8054_M"/>
</dbReference>
<evidence type="ECO:0000313" key="5">
    <source>
        <dbReference type="Proteomes" id="UP001259659"/>
    </source>
</evidence>
<dbReference type="InterPro" id="IPR058674">
    <property type="entry name" value="DUF8054_N"/>
</dbReference>
<evidence type="ECO:0000259" key="2">
    <source>
        <dbReference type="Pfam" id="PF26237"/>
    </source>
</evidence>
<evidence type="ECO:0000259" key="3">
    <source>
        <dbReference type="Pfam" id="PF26238"/>
    </source>
</evidence>
<dbReference type="InterPro" id="IPR058675">
    <property type="entry name" value="DUF8054_C"/>
</dbReference>
<name>A0ABU2FAT4_9EURY</name>
<feature type="domain" description="DUF8054" evidence="3">
    <location>
        <begin position="114"/>
        <end position="244"/>
    </location>
</feature>
<dbReference type="Pfam" id="PF26238">
    <property type="entry name" value="DUF8054_M"/>
    <property type="match status" value="1"/>
</dbReference>
<reference evidence="4 5" key="1">
    <citation type="submission" date="2022-06" db="EMBL/GenBank/DDBJ databases">
        <title>Haloarcula sp. a new haloarchaeum isolate from saline soil.</title>
        <authorList>
            <person name="Strakova D."/>
            <person name="Galisteo C."/>
            <person name="Sanchez-Porro C."/>
            <person name="Ventosa A."/>
        </authorList>
    </citation>
    <scope>NUCLEOTIDE SEQUENCE [LARGE SCALE GENOMIC DNA]</scope>
    <source>
        <strain evidence="4 5">S1CR25-12</strain>
    </source>
</reference>
<gene>
    <name evidence="4" type="ORF">NDI56_05945</name>
</gene>
<accession>A0ABU2FAT4</accession>
<evidence type="ECO:0000259" key="1">
    <source>
        <dbReference type="Pfam" id="PF26236"/>
    </source>
</evidence>
<feature type="domain" description="DUF8054" evidence="2">
    <location>
        <begin position="247"/>
        <end position="285"/>
    </location>
</feature>
<evidence type="ECO:0000313" key="4">
    <source>
        <dbReference type="EMBL" id="MDS0258931.1"/>
    </source>
</evidence>
<dbReference type="Proteomes" id="UP001259659">
    <property type="component" value="Unassembled WGS sequence"/>
</dbReference>
<organism evidence="4 5">
    <name type="scientific">Haloarcula saliterrae</name>
    <dbReference type="NCBI Taxonomy" id="2950534"/>
    <lineage>
        <taxon>Archaea</taxon>
        <taxon>Methanobacteriati</taxon>
        <taxon>Methanobacteriota</taxon>
        <taxon>Stenosarchaea group</taxon>
        <taxon>Halobacteria</taxon>
        <taxon>Halobacteriales</taxon>
        <taxon>Haloarculaceae</taxon>
        <taxon>Haloarcula</taxon>
    </lineage>
</organism>
<dbReference type="Pfam" id="PF26237">
    <property type="entry name" value="DUF8054_C"/>
    <property type="match status" value="1"/>
</dbReference>
<sequence length="288" mass="32082">MGLIDQLQNDAYTGENRCSACTAVNTVLALVGAVLVDRTSRPLIGRRRARGLALATLAISGLSIWIRGYLVPKTPELTKEYMPPWMLAWFDKEPFEPDAELADEEREALGDPIDTEEYLLDHGVVTAEADGQDYVMTEEFQSAWEAKLEALEDWPDAESDPDVEPVLDLFQGDWSNDDVESPRLDVDDHRVAIMYPDGTQSLYWPSLTAVEADLVTGAVLQAWDEEWDDLDTYQRAKVFQSVRIFIETCPDGDETVVGEDTVESCCSEHEVATVECTDSGDRLAELPA</sequence>
<protein>
    <submittedName>
        <fullName evidence="4">Uncharacterized protein</fullName>
    </submittedName>
</protein>
<dbReference type="Pfam" id="PF26236">
    <property type="entry name" value="DUF8054_N"/>
    <property type="match status" value="1"/>
</dbReference>
<keyword evidence="5" id="KW-1185">Reference proteome</keyword>
<proteinExistence type="predicted"/>